<dbReference type="PANTHER" id="PTHR43537:SF5">
    <property type="entry name" value="UXU OPERON TRANSCRIPTIONAL REGULATOR"/>
    <property type="match status" value="1"/>
</dbReference>
<evidence type="ECO:0000256" key="2">
    <source>
        <dbReference type="ARBA" id="ARBA00023125"/>
    </source>
</evidence>
<dbReference type="Pfam" id="PF07729">
    <property type="entry name" value="FCD"/>
    <property type="match status" value="1"/>
</dbReference>
<protein>
    <submittedName>
        <fullName evidence="5">GntR family transcriptional regulator</fullName>
    </submittedName>
</protein>
<dbReference type="PANTHER" id="PTHR43537">
    <property type="entry name" value="TRANSCRIPTIONAL REGULATOR, GNTR FAMILY"/>
    <property type="match status" value="1"/>
</dbReference>
<evidence type="ECO:0000313" key="5">
    <source>
        <dbReference type="EMBL" id="ODP36551.1"/>
    </source>
</evidence>
<evidence type="ECO:0000259" key="4">
    <source>
        <dbReference type="PROSITE" id="PS50949"/>
    </source>
</evidence>
<dbReference type="Gene3D" id="1.10.10.10">
    <property type="entry name" value="Winged helix-like DNA-binding domain superfamily/Winged helix DNA-binding domain"/>
    <property type="match status" value="1"/>
</dbReference>
<gene>
    <name evidence="5" type="ORF">BFL28_05885</name>
</gene>
<dbReference type="SMART" id="SM00345">
    <property type="entry name" value="HTH_GNTR"/>
    <property type="match status" value="1"/>
</dbReference>
<keyword evidence="2" id="KW-0238">DNA-binding</keyword>
<keyword evidence="1" id="KW-0805">Transcription regulation</keyword>
<reference evidence="5 6" key="1">
    <citation type="submission" date="2016-08" db="EMBL/GenBank/DDBJ databases">
        <title>Draft genome of the agarase producing Sphingomonas sp. MCT13.</title>
        <authorList>
            <person name="D'Andrea M.M."/>
            <person name="Rossolini G.M."/>
            <person name="Thaller M.C."/>
        </authorList>
    </citation>
    <scope>NUCLEOTIDE SEQUENCE [LARGE SCALE GENOMIC DNA]</scope>
    <source>
        <strain evidence="5 6">MCT13</strain>
    </source>
</reference>
<dbReference type="CDD" id="cd07377">
    <property type="entry name" value="WHTH_GntR"/>
    <property type="match status" value="1"/>
</dbReference>
<feature type="domain" description="HTH gntR-type" evidence="4">
    <location>
        <begin position="11"/>
        <end position="78"/>
    </location>
</feature>
<dbReference type="Proteomes" id="UP000094487">
    <property type="component" value="Unassembled WGS sequence"/>
</dbReference>
<dbReference type="PRINTS" id="PR00033">
    <property type="entry name" value="HTHASNC"/>
</dbReference>
<sequence>MEDLRVVANPTLVREHALEKLRGAIASGLYRPGTRLVERELCEALGVSRTSVREALRQLQSEGLIEAGPRRAIIVSVLSPDDAYDIYTLREMVETRAIRQFVAHGDPKALKRLQTIYKAIEKHAAKGDLPALAEMSGAFYEEILEGSRSKVVGETGRQLLKRVSYLRLASMSAPQRVEAGLGEWRAIVDAVCAGDADAAAKALGQHIRTARDTIVARLRDEAQGGTLRRA</sequence>
<dbReference type="InterPro" id="IPR011711">
    <property type="entry name" value="GntR_C"/>
</dbReference>
<evidence type="ECO:0000256" key="1">
    <source>
        <dbReference type="ARBA" id="ARBA00023015"/>
    </source>
</evidence>
<dbReference type="InterPro" id="IPR000485">
    <property type="entry name" value="AsnC-type_HTH_dom"/>
</dbReference>
<dbReference type="STRING" id="1888892.BFL28_05885"/>
<keyword evidence="3" id="KW-0804">Transcription</keyword>
<keyword evidence="6" id="KW-1185">Reference proteome</keyword>
<dbReference type="InterPro" id="IPR036390">
    <property type="entry name" value="WH_DNA-bd_sf"/>
</dbReference>
<accession>A0A1E3LS26</accession>
<dbReference type="SMART" id="SM00895">
    <property type="entry name" value="FCD"/>
    <property type="match status" value="1"/>
</dbReference>
<evidence type="ECO:0000313" key="6">
    <source>
        <dbReference type="Proteomes" id="UP000094487"/>
    </source>
</evidence>
<dbReference type="InterPro" id="IPR008920">
    <property type="entry name" value="TF_FadR/GntR_C"/>
</dbReference>
<evidence type="ECO:0000256" key="3">
    <source>
        <dbReference type="ARBA" id="ARBA00023163"/>
    </source>
</evidence>
<dbReference type="Pfam" id="PF00392">
    <property type="entry name" value="GntR"/>
    <property type="match status" value="1"/>
</dbReference>
<organism evidence="5 6">
    <name type="scientific">Sphingomonas turrisvirgatae</name>
    <dbReference type="NCBI Taxonomy" id="1888892"/>
    <lineage>
        <taxon>Bacteria</taxon>
        <taxon>Pseudomonadati</taxon>
        <taxon>Pseudomonadota</taxon>
        <taxon>Alphaproteobacteria</taxon>
        <taxon>Sphingomonadales</taxon>
        <taxon>Sphingomonadaceae</taxon>
        <taxon>Sphingomonas</taxon>
    </lineage>
</organism>
<dbReference type="EMBL" id="MDDS01000068">
    <property type="protein sequence ID" value="ODP36551.1"/>
    <property type="molecule type" value="Genomic_DNA"/>
</dbReference>
<proteinExistence type="predicted"/>
<dbReference type="AlphaFoldDB" id="A0A1E3LS26"/>
<dbReference type="SUPFAM" id="SSF48008">
    <property type="entry name" value="GntR ligand-binding domain-like"/>
    <property type="match status" value="1"/>
</dbReference>
<dbReference type="GO" id="GO:0003700">
    <property type="term" value="F:DNA-binding transcription factor activity"/>
    <property type="evidence" value="ECO:0007669"/>
    <property type="project" value="InterPro"/>
</dbReference>
<dbReference type="SUPFAM" id="SSF46785">
    <property type="entry name" value="Winged helix' DNA-binding domain"/>
    <property type="match status" value="1"/>
</dbReference>
<dbReference type="InterPro" id="IPR000524">
    <property type="entry name" value="Tscrpt_reg_HTH_GntR"/>
</dbReference>
<dbReference type="InterPro" id="IPR036388">
    <property type="entry name" value="WH-like_DNA-bd_sf"/>
</dbReference>
<name>A0A1E3LS26_9SPHN</name>
<dbReference type="Gene3D" id="1.20.120.530">
    <property type="entry name" value="GntR ligand-binding domain-like"/>
    <property type="match status" value="1"/>
</dbReference>
<dbReference type="GO" id="GO:0043565">
    <property type="term" value="F:sequence-specific DNA binding"/>
    <property type="evidence" value="ECO:0007669"/>
    <property type="project" value="InterPro"/>
</dbReference>
<dbReference type="OrthoDB" id="9789310at2"/>
<dbReference type="PROSITE" id="PS50949">
    <property type="entry name" value="HTH_GNTR"/>
    <property type="match status" value="1"/>
</dbReference>
<dbReference type="PRINTS" id="PR00035">
    <property type="entry name" value="HTHGNTR"/>
</dbReference>
<comment type="caution">
    <text evidence="5">The sequence shown here is derived from an EMBL/GenBank/DDBJ whole genome shotgun (WGS) entry which is preliminary data.</text>
</comment>